<dbReference type="EMBL" id="JANPWB010000003">
    <property type="protein sequence ID" value="KAJ1197831.1"/>
    <property type="molecule type" value="Genomic_DNA"/>
</dbReference>
<feature type="transmembrane region" description="Helical" evidence="1">
    <location>
        <begin position="150"/>
        <end position="168"/>
    </location>
</feature>
<comment type="caution">
    <text evidence="3">The sequence shown here is derived from an EMBL/GenBank/DDBJ whole genome shotgun (WGS) entry which is preliminary data.</text>
</comment>
<gene>
    <name evidence="3" type="ORF">NDU88_001677</name>
</gene>
<reference evidence="3" key="1">
    <citation type="journal article" date="2022" name="bioRxiv">
        <title>Sequencing and chromosome-scale assembly of the giantPleurodeles waltlgenome.</title>
        <authorList>
            <person name="Brown T."/>
            <person name="Elewa A."/>
            <person name="Iarovenko S."/>
            <person name="Subramanian E."/>
            <person name="Araus A.J."/>
            <person name="Petzold A."/>
            <person name="Susuki M."/>
            <person name="Suzuki K.-i.T."/>
            <person name="Hayashi T."/>
            <person name="Toyoda A."/>
            <person name="Oliveira C."/>
            <person name="Osipova E."/>
            <person name="Leigh N.D."/>
            <person name="Simon A."/>
            <person name="Yun M.H."/>
        </authorList>
    </citation>
    <scope>NUCLEOTIDE SEQUENCE</scope>
    <source>
        <strain evidence="3">20211129_DDA</strain>
        <tissue evidence="3">Liver</tissue>
    </source>
</reference>
<proteinExistence type="predicted"/>
<accession>A0AAV7VBQ4</accession>
<organism evidence="3 4">
    <name type="scientific">Pleurodeles waltl</name>
    <name type="common">Iberian ribbed newt</name>
    <dbReference type="NCBI Taxonomy" id="8319"/>
    <lineage>
        <taxon>Eukaryota</taxon>
        <taxon>Metazoa</taxon>
        <taxon>Chordata</taxon>
        <taxon>Craniata</taxon>
        <taxon>Vertebrata</taxon>
        <taxon>Euteleostomi</taxon>
        <taxon>Amphibia</taxon>
        <taxon>Batrachia</taxon>
        <taxon>Caudata</taxon>
        <taxon>Salamandroidea</taxon>
        <taxon>Salamandridae</taxon>
        <taxon>Pleurodelinae</taxon>
        <taxon>Pleurodeles</taxon>
    </lineage>
</organism>
<dbReference type="GO" id="GO:0016020">
    <property type="term" value="C:membrane"/>
    <property type="evidence" value="ECO:0007669"/>
    <property type="project" value="TreeGrafter"/>
</dbReference>
<evidence type="ECO:0000256" key="1">
    <source>
        <dbReference type="SAM" id="Phobius"/>
    </source>
</evidence>
<dbReference type="PROSITE" id="PS51019">
    <property type="entry name" value="REELIN"/>
    <property type="match status" value="1"/>
</dbReference>
<dbReference type="Gene3D" id="2.60.40.4060">
    <property type="entry name" value="Reeler domain"/>
    <property type="match status" value="1"/>
</dbReference>
<sequence length="171" mass="18442">MPMHRGVQPQAGPAPFSLKVEMSDSSSGRVVSVQVLGPPYGGLLMEARNLPDTTAIGSWINPPPNTKNLMCSQNEKGAITHANTNLKTNATTYTWVPPEASCPKAVTFVSTVAINHNEYWLDIKSAPLPIESTTLCKSVKDGTSTIKKTTWTSVILLLLAVQLFLLLGCTY</sequence>
<dbReference type="Proteomes" id="UP001066276">
    <property type="component" value="Chromosome 2_1"/>
</dbReference>
<dbReference type="PANTHER" id="PTHR45828:SF32">
    <property type="entry name" value="SI:DKEY-251I10.2"/>
    <property type="match status" value="1"/>
</dbReference>
<keyword evidence="4" id="KW-1185">Reference proteome</keyword>
<feature type="domain" description="Reelin" evidence="2">
    <location>
        <begin position="1"/>
        <end position="148"/>
    </location>
</feature>
<protein>
    <recommendedName>
        <fullName evidence="2">Reelin domain-containing protein</fullName>
    </recommendedName>
</protein>
<dbReference type="InterPro" id="IPR042307">
    <property type="entry name" value="Reeler_sf"/>
</dbReference>
<evidence type="ECO:0000313" key="3">
    <source>
        <dbReference type="EMBL" id="KAJ1197831.1"/>
    </source>
</evidence>
<evidence type="ECO:0000313" key="4">
    <source>
        <dbReference type="Proteomes" id="UP001066276"/>
    </source>
</evidence>
<dbReference type="CDD" id="cd08544">
    <property type="entry name" value="Reeler"/>
    <property type="match status" value="1"/>
</dbReference>
<name>A0AAV7VBQ4_PLEWA</name>
<keyword evidence="1" id="KW-0812">Transmembrane</keyword>
<dbReference type="InterPro" id="IPR002861">
    <property type="entry name" value="Reeler_dom"/>
</dbReference>
<keyword evidence="1" id="KW-0472">Membrane</keyword>
<dbReference type="PANTHER" id="PTHR45828">
    <property type="entry name" value="CYTOCHROME B561/FERRIC REDUCTASE TRANSMEMBRANE"/>
    <property type="match status" value="1"/>
</dbReference>
<dbReference type="InterPro" id="IPR051237">
    <property type="entry name" value="Ferric-chelate_Red/DefProt"/>
</dbReference>
<dbReference type="Pfam" id="PF02014">
    <property type="entry name" value="Reeler"/>
    <property type="match status" value="1"/>
</dbReference>
<dbReference type="AlphaFoldDB" id="A0AAV7VBQ4"/>
<keyword evidence="1" id="KW-1133">Transmembrane helix</keyword>
<evidence type="ECO:0000259" key="2">
    <source>
        <dbReference type="PROSITE" id="PS51019"/>
    </source>
</evidence>